<comment type="catalytic activity">
    <reaction evidence="6">
        <text>[(1-&gt;4)-alpha-D-galacturonosyl methyl ester](n) + n H2O = [(1-&gt;4)-alpha-D-galacturonosyl](n) + n methanol + n H(+)</text>
        <dbReference type="Rhea" id="RHEA:22380"/>
        <dbReference type="Rhea" id="RHEA-COMP:14570"/>
        <dbReference type="Rhea" id="RHEA-COMP:14573"/>
        <dbReference type="ChEBI" id="CHEBI:15377"/>
        <dbReference type="ChEBI" id="CHEBI:15378"/>
        <dbReference type="ChEBI" id="CHEBI:17790"/>
        <dbReference type="ChEBI" id="CHEBI:140522"/>
        <dbReference type="ChEBI" id="CHEBI:140523"/>
        <dbReference type="EC" id="3.1.1.11"/>
    </reaction>
</comment>
<dbReference type="PROSITE" id="PS00800">
    <property type="entry name" value="PECTINESTERASE_1"/>
    <property type="match status" value="1"/>
</dbReference>
<dbReference type="AlphaFoldDB" id="A0A6A3AKU4"/>
<dbReference type="PANTHER" id="PTHR31321:SF98">
    <property type="entry name" value="PECTINESTERASE 67-RELATED"/>
    <property type="match status" value="1"/>
</dbReference>
<comment type="pathway">
    <text evidence="1 6">Glycan metabolism; pectin degradation; 2-dehydro-3-deoxy-D-gluconate from pectin: step 1/5.</text>
</comment>
<dbReference type="Proteomes" id="UP000436088">
    <property type="component" value="Unassembled WGS sequence"/>
</dbReference>
<comment type="subcellular location">
    <subcellularLocation>
        <location evidence="6">Secreted</location>
        <location evidence="6">Cell wall</location>
    </subcellularLocation>
</comment>
<keyword evidence="6" id="KW-0134">Cell wall</keyword>
<dbReference type="GO" id="GO:0042545">
    <property type="term" value="P:cell wall modification"/>
    <property type="evidence" value="ECO:0007669"/>
    <property type="project" value="UniProtKB-UniRule"/>
</dbReference>
<dbReference type="SUPFAM" id="SSF51126">
    <property type="entry name" value="Pectin lyase-like"/>
    <property type="match status" value="1"/>
</dbReference>
<organism evidence="8 9">
    <name type="scientific">Hibiscus syriacus</name>
    <name type="common">Rose of Sharon</name>
    <dbReference type="NCBI Taxonomy" id="106335"/>
    <lineage>
        <taxon>Eukaryota</taxon>
        <taxon>Viridiplantae</taxon>
        <taxon>Streptophyta</taxon>
        <taxon>Embryophyta</taxon>
        <taxon>Tracheophyta</taxon>
        <taxon>Spermatophyta</taxon>
        <taxon>Magnoliopsida</taxon>
        <taxon>eudicotyledons</taxon>
        <taxon>Gunneridae</taxon>
        <taxon>Pentapetalae</taxon>
        <taxon>rosids</taxon>
        <taxon>malvids</taxon>
        <taxon>Malvales</taxon>
        <taxon>Malvaceae</taxon>
        <taxon>Malvoideae</taxon>
        <taxon>Hibiscus</taxon>
    </lineage>
</organism>
<dbReference type="Pfam" id="PF01095">
    <property type="entry name" value="Pectinesterase"/>
    <property type="match status" value="1"/>
</dbReference>
<evidence type="ECO:0000256" key="1">
    <source>
        <dbReference type="ARBA" id="ARBA00005184"/>
    </source>
</evidence>
<feature type="signal peptide" evidence="6">
    <location>
        <begin position="1"/>
        <end position="22"/>
    </location>
</feature>
<dbReference type="EC" id="3.1.1.11" evidence="3 6"/>
<reference evidence="8" key="1">
    <citation type="submission" date="2019-09" db="EMBL/GenBank/DDBJ databases">
        <title>Draft genome information of white flower Hibiscus syriacus.</title>
        <authorList>
            <person name="Kim Y.-M."/>
        </authorList>
    </citation>
    <scope>NUCLEOTIDE SEQUENCE [LARGE SCALE GENOMIC DNA]</scope>
    <source>
        <strain evidence="8">YM2019G1</strain>
    </source>
</reference>
<keyword evidence="6" id="KW-0732">Signal</keyword>
<keyword evidence="9" id="KW-1185">Reference proteome</keyword>
<comment type="function">
    <text evidence="6">Acts in the modification of cell walls via demethylesterification of cell wall pectin.</text>
</comment>
<dbReference type="GO" id="GO:0030599">
    <property type="term" value="F:pectinesterase activity"/>
    <property type="evidence" value="ECO:0007669"/>
    <property type="project" value="UniProtKB-UniRule"/>
</dbReference>
<sequence>MCPLNLAFASILVSAICFPVFANGGISAETIPDAPPLLTKKIGTNVTIEVDINGDGDFTSIQEAINVVPKGNFQWVIIHVKKGIYREKVHVPKEKRYIFMRGNGKGKTGIVWSQSSVDNKESATFSVEAKNFIAFGISFKNEATTGVAYTSQNQSVAAFVGADMVAFYHCILQHTQHFVRLQRQTIL</sequence>
<keyword evidence="4 6" id="KW-0378">Hydrolase</keyword>
<proteinExistence type="inferred from homology"/>
<feature type="chain" id="PRO_5025708678" description="Pectinesterase" evidence="6">
    <location>
        <begin position="23"/>
        <end position="187"/>
    </location>
</feature>
<dbReference type="PANTHER" id="PTHR31321">
    <property type="entry name" value="ACYL-COA THIOESTER HYDROLASE YBHC-RELATED"/>
    <property type="match status" value="1"/>
</dbReference>
<keyword evidence="6" id="KW-0961">Cell wall biogenesis/degradation</keyword>
<protein>
    <recommendedName>
        <fullName evidence="3 6">Pectinesterase</fullName>
        <ecNumber evidence="3 6">3.1.1.11</ecNumber>
    </recommendedName>
</protein>
<dbReference type="Gene3D" id="2.160.20.10">
    <property type="entry name" value="Single-stranded right-handed beta-helix, Pectin lyase-like"/>
    <property type="match status" value="1"/>
</dbReference>
<comment type="caution">
    <text evidence="8">The sequence shown here is derived from an EMBL/GenBank/DDBJ whole genome shotgun (WGS) entry which is preliminary data.</text>
</comment>
<dbReference type="EMBL" id="VEPZ02001001">
    <property type="protein sequence ID" value="KAE8703402.1"/>
    <property type="molecule type" value="Genomic_DNA"/>
</dbReference>
<dbReference type="InterPro" id="IPR011050">
    <property type="entry name" value="Pectin_lyase_fold/virulence"/>
</dbReference>
<dbReference type="InterPro" id="IPR012334">
    <property type="entry name" value="Pectin_lyas_fold"/>
</dbReference>
<evidence type="ECO:0000256" key="6">
    <source>
        <dbReference type="RuleBase" id="RU000589"/>
    </source>
</evidence>
<comment type="similarity">
    <text evidence="2">Belongs to the pectinesterase family.</text>
</comment>
<evidence type="ECO:0000256" key="4">
    <source>
        <dbReference type="ARBA" id="ARBA00022801"/>
    </source>
</evidence>
<evidence type="ECO:0000256" key="2">
    <source>
        <dbReference type="ARBA" id="ARBA00008891"/>
    </source>
</evidence>
<name>A0A6A3AKU4_HIBSY</name>
<keyword evidence="6" id="KW-0964">Secreted</keyword>
<evidence type="ECO:0000256" key="5">
    <source>
        <dbReference type="ARBA" id="ARBA00023085"/>
    </source>
</evidence>
<evidence type="ECO:0000259" key="7">
    <source>
        <dbReference type="Pfam" id="PF01095"/>
    </source>
</evidence>
<evidence type="ECO:0000256" key="3">
    <source>
        <dbReference type="ARBA" id="ARBA00013229"/>
    </source>
</evidence>
<dbReference type="GO" id="GO:0045490">
    <property type="term" value="P:pectin catabolic process"/>
    <property type="evidence" value="ECO:0007669"/>
    <property type="project" value="UniProtKB-UniRule"/>
</dbReference>
<dbReference type="InterPro" id="IPR000070">
    <property type="entry name" value="Pectinesterase_cat"/>
</dbReference>
<accession>A0A6A3AKU4</accession>
<feature type="domain" description="Pectinesterase catalytic" evidence="7">
    <location>
        <begin position="50"/>
        <end position="177"/>
    </location>
</feature>
<dbReference type="InterPro" id="IPR018040">
    <property type="entry name" value="Pectinesterase_Tyr_AS"/>
</dbReference>
<dbReference type="UniPathway" id="UPA00545">
    <property type="reaction ID" value="UER00823"/>
</dbReference>
<evidence type="ECO:0000313" key="8">
    <source>
        <dbReference type="EMBL" id="KAE8703402.1"/>
    </source>
</evidence>
<gene>
    <name evidence="8" type="ORF">F3Y22_tig00110472pilonHSYRG00511</name>
</gene>
<keyword evidence="5 6" id="KW-0063">Aspartyl esterase</keyword>
<evidence type="ECO:0000313" key="9">
    <source>
        <dbReference type="Proteomes" id="UP000436088"/>
    </source>
</evidence>